<evidence type="ECO:0000313" key="1">
    <source>
        <dbReference type="EMBL" id="STS88477.1"/>
    </source>
</evidence>
<name>A0A7H4MDS7_KLEVA</name>
<comment type="caution">
    <text evidence="1">The sequence shown here is derived from an EMBL/GenBank/DDBJ whole genome shotgun (WGS) entry which is preliminary data.</text>
</comment>
<dbReference type="EMBL" id="UGKR01000003">
    <property type="protein sequence ID" value="STS88477.1"/>
    <property type="molecule type" value="Genomic_DNA"/>
</dbReference>
<accession>A0A7H4MDS7</accession>
<proteinExistence type="predicted"/>
<dbReference type="Proteomes" id="UP000254545">
    <property type="component" value="Unassembled WGS sequence"/>
</dbReference>
<sequence>MMHHQRHLPLLANLPTMRHPVVCMGAQAVVNMHRPQRQRGILFPQQHQLVQENRRIQTAAEGHQQLAMGMKRMRNISRHIHEHTEK</sequence>
<protein>
    <submittedName>
        <fullName evidence="1">Uncharacterized protein</fullName>
    </submittedName>
</protein>
<evidence type="ECO:0000313" key="2">
    <source>
        <dbReference type="Proteomes" id="UP000254545"/>
    </source>
</evidence>
<reference evidence="1 2" key="1">
    <citation type="submission" date="2018-06" db="EMBL/GenBank/DDBJ databases">
        <authorList>
            <consortium name="Pathogen Informatics"/>
            <person name="Doyle S."/>
        </authorList>
    </citation>
    <scope>NUCLEOTIDE SEQUENCE [LARGE SCALE GENOMIC DNA]</scope>
    <source>
        <strain evidence="1 2">NCTC9177</strain>
    </source>
</reference>
<organism evidence="1 2">
    <name type="scientific">Klebsiella variicola</name>
    <dbReference type="NCBI Taxonomy" id="244366"/>
    <lineage>
        <taxon>Bacteria</taxon>
        <taxon>Pseudomonadati</taxon>
        <taxon>Pseudomonadota</taxon>
        <taxon>Gammaproteobacteria</taxon>
        <taxon>Enterobacterales</taxon>
        <taxon>Enterobacteriaceae</taxon>
        <taxon>Klebsiella/Raoultella group</taxon>
        <taxon>Klebsiella</taxon>
        <taxon>Klebsiella pneumoniae complex</taxon>
    </lineage>
</organism>
<gene>
    <name evidence="1" type="ORF">NCTC9177_02324</name>
</gene>
<dbReference type="AlphaFoldDB" id="A0A7H4MDS7"/>